<dbReference type="AlphaFoldDB" id="A0A6G4U8S6"/>
<evidence type="ECO:0000313" key="2">
    <source>
        <dbReference type="Proteomes" id="UP000481583"/>
    </source>
</evidence>
<accession>A0A6G4U8S6</accession>
<gene>
    <name evidence="1" type="ORF">G5C51_30050</name>
</gene>
<protein>
    <submittedName>
        <fullName evidence="1">Uncharacterized protein</fullName>
    </submittedName>
</protein>
<feature type="non-terminal residue" evidence="1">
    <location>
        <position position="331"/>
    </location>
</feature>
<reference evidence="1 2" key="1">
    <citation type="submission" date="2020-02" db="EMBL/GenBank/DDBJ databases">
        <title>Whole-genome analyses of novel actinobacteria.</title>
        <authorList>
            <person name="Sahin N."/>
        </authorList>
    </citation>
    <scope>NUCLEOTIDE SEQUENCE [LARGE SCALE GENOMIC DNA]</scope>
    <source>
        <strain evidence="1 2">A7024</strain>
    </source>
</reference>
<comment type="caution">
    <text evidence="1">The sequence shown here is derived from an EMBL/GenBank/DDBJ whole genome shotgun (WGS) entry which is preliminary data.</text>
</comment>
<dbReference type="Proteomes" id="UP000481583">
    <property type="component" value="Unassembled WGS sequence"/>
</dbReference>
<sequence>MDVQADELTLPERQLWEAFTAAREVDLRTGDPDGDDPAGGADWGPERTIRAEVIAALLLGARETEPGRKAGVTLVGARITGSLELDNTEFECHLRLKGCWFEQRVNLYGARTRQLSFSASHLNGIMASLAQIDGNLRLKWCHSRAEVSLVGTRVSGALSMDEAHLVAADGAALDGNRLQVDNDLLMRHLTAEGRISLRSAHIGGSVQLRESQLHGATGIHAPDHADGLPDRGGATALDAVRLQVGVDFTAYRLRTTGALILRGAAVTGTLFLRAAQLTNPDGRTLDAAGAQIGAGVVLDHGFTADGQIRLAGAETPSRIVLEGARLTAPDT</sequence>
<dbReference type="EMBL" id="JAAKZV010000184">
    <property type="protein sequence ID" value="NGN68130.1"/>
    <property type="molecule type" value="Genomic_DNA"/>
</dbReference>
<keyword evidence="2" id="KW-1185">Reference proteome</keyword>
<organism evidence="1 2">
    <name type="scientific">Streptomyces coryli</name>
    <dbReference type="NCBI Taxonomy" id="1128680"/>
    <lineage>
        <taxon>Bacteria</taxon>
        <taxon>Bacillati</taxon>
        <taxon>Actinomycetota</taxon>
        <taxon>Actinomycetes</taxon>
        <taxon>Kitasatosporales</taxon>
        <taxon>Streptomycetaceae</taxon>
        <taxon>Streptomyces</taxon>
    </lineage>
</organism>
<proteinExistence type="predicted"/>
<name>A0A6G4U8S6_9ACTN</name>
<evidence type="ECO:0000313" key="1">
    <source>
        <dbReference type="EMBL" id="NGN68130.1"/>
    </source>
</evidence>